<keyword evidence="2" id="KW-1133">Transmembrane helix</keyword>
<dbReference type="EMBL" id="CP070608">
    <property type="protein sequence ID" value="QSE97576.1"/>
    <property type="molecule type" value="Genomic_DNA"/>
</dbReference>
<dbReference type="PANTHER" id="PTHR44757">
    <property type="entry name" value="DIGUANYLATE CYCLASE DGCP"/>
    <property type="match status" value="1"/>
</dbReference>
<dbReference type="Pfam" id="PF13185">
    <property type="entry name" value="GAF_2"/>
    <property type="match status" value="1"/>
</dbReference>
<accession>A0A974WG05</accession>
<keyword evidence="2" id="KW-0812">Transmembrane</keyword>
<evidence type="ECO:0000259" key="3">
    <source>
        <dbReference type="PROSITE" id="PS50112"/>
    </source>
</evidence>
<feature type="coiled-coil region" evidence="1">
    <location>
        <begin position="295"/>
        <end position="336"/>
    </location>
</feature>
<keyword evidence="1" id="KW-0175">Coiled coil</keyword>
<dbReference type="Gene3D" id="3.30.450.40">
    <property type="match status" value="1"/>
</dbReference>
<evidence type="ECO:0000313" key="4">
    <source>
        <dbReference type="EMBL" id="QSE97576.1"/>
    </source>
</evidence>
<dbReference type="InterPro" id="IPR035965">
    <property type="entry name" value="PAS-like_dom_sf"/>
</dbReference>
<evidence type="ECO:0000313" key="5">
    <source>
        <dbReference type="Proteomes" id="UP000662783"/>
    </source>
</evidence>
<dbReference type="Pfam" id="PF13426">
    <property type="entry name" value="PAS_9"/>
    <property type="match status" value="1"/>
</dbReference>
<dbReference type="Proteomes" id="UP000662783">
    <property type="component" value="Chromosome"/>
</dbReference>
<proteinExistence type="predicted"/>
<dbReference type="InterPro" id="IPR000014">
    <property type="entry name" value="PAS"/>
</dbReference>
<dbReference type="Pfam" id="PF08447">
    <property type="entry name" value="PAS_3"/>
    <property type="match status" value="1"/>
</dbReference>
<dbReference type="SUPFAM" id="SSF55781">
    <property type="entry name" value="GAF domain-like"/>
    <property type="match status" value="1"/>
</dbReference>
<keyword evidence="2" id="KW-0472">Membrane</keyword>
<feature type="domain" description="PAS" evidence="3">
    <location>
        <begin position="357"/>
        <end position="409"/>
    </location>
</feature>
<dbReference type="InterPro" id="IPR052155">
    <property type="entry name" value="Biofilm_reg_signaling"/>
</dbReference>
<protein>
    <submittedName>
        <fullName evidence="4">PAS domain S-box protein</fullName>
    </submittedName>
</protein>
<dbReference type="InterPro" id="IPR013655">
    <property type="entry name" value="PAS_fold_3"/>
</dbReference>
<dbReference type="InterPro" id="IPR029016">
    <property type="entry name" value="GAF-like_dom_sf"/>
</dbReference>
<dbReference type="PANTHER" id="PTHR44757:SF2">
    <property type="entry name" value="BIOFILM ARCHITECTURE MAINTENANCE PROTEIN MBAA"/>
    <property type="match status" value="1"/>
</dbReference>
<feature type="transmembrane region" description="Helical" evidence="2">
    <location>
        <begin position="20"/>
        <end position="50"/>
    </location>
</feature>
<dbReference type="PROSITE" id="PS51257">
    <property type="entry name" value="PROKAR_LIPOPROTEIN"/>
    <property type="match status" value="1"/>
</dbReference>
<evidence type="ECO:0000256" key="2">
    <source>
        <dbReference type="SAM" id="Phobius"/>
    </source>
</evidence>
<dbReference type="PROSITE" id="PS50112">
    <property type="entry name" value="PAS"/>
    <property type="match status" value="1"/>
</dbReference>
<dbReference type="KEGG" id="fuv:JR347_00365"/>
<dbReference type="CDD" id="cd00130">
    <property type="entry name" value="PAS"/>
    <property type="match status" value="2"/>
</dbReference>
<dbReference type="SUPFAM" id="SSF55785">
    <property type="entry name" value="PYP-like sensor domain (PAS domain)"/>
    <property type="match status" value="2"/>
</dbReference>
<dbReference type="Gene3D" id="3.30.450.20">
    <property type="entry name" value="PAS domain"/>
    <property type="match status" value="2"/>
</dbReference>
<dbReference type="InterPro" id="IPR003018">
    <property type="entry name" value="GAF"/>
</dbReference>
<dbReference type="SMART" id="SM00091">
    <property type="entry name" value="PAS"/>
    <property type="match status" value="2"/>
</dbReference>
<organism evidence="4 5">
    <name type="scientific">Fulvivirga lutea</name>
    <dbReference type="NCBI Taxonomy" id="2810512"/>
    <lineage>
        <taxon>Bacteria</taxon>
        <taxon>Pseudomonadati</taxon>
        <taxon>Bacteroidota</taxon>
        <taxon>Cytophagia</taxon>
        <taxon>Cytophagales</taxon>
        <taxon>Fulvivirgaceae</taxon>
        <taxon>Fulvivirga</taxon>
    </lineage>
</organism>
<dbReference type="RefSeq" id="WP_205722086.1">
    <property type="nucleotide sequence ID" value="NZ_CP070608.1"/>
</dbReference>
<dbReference type="NCBIfam" id="TIGR00229">
    <property type="entry name" value="sensory_box"/>
    <property type="match status" value="2"/>
</dbReference>
<gene>
    <name evidence="4" type="ORF">JR347_00365</name>
</gene>
<sequence length="579" mass="65859">MKSTNNYNGDTLRRVTKLFLIIAIGASCYWLNNIFITSSILVAALAVEWYTQKKLTNKVKDIIGDGEGHSFSDIEKLISGYKSGMNEAASLISALGQEGERKFESLKEDDQLAVSIKAVDQKLKDYTEEERKRNWGVEGLAKFGEILRSHDIEISELSKIVISNLVQYLNANQGGLFLLKRAEGDEYLELMSCYAYGKTRIREKRIEIGQGLIGQCVLEKDTIYLLDVPQDYVQITSGLGEATAANVIIVPLKINEVVYGVVEIATFDPLKKYQVAFVEQLAENIASVFASLSNNEKTKELLEEANTLTSELQSREEEMRQNMEELTATQEEMSRNQAELNGVFGAINKTIASVTFELDGSIIDANDIFTSITGYTKEKLLNLNYLKIIPDEDRDKPQTKLMWTNLREGKFFNGEFKLKDIEGKELWLTGTFNPINNIDGEPYKIMMFAQFNTAEKEKQKDLTGTVMALKNTTPIMELNADGTFKNANELFFDQFGYKRLELRKKPFLEFIKDKTFEEEIPDIIHRLEDHQFIENDLVFIDSSGNLKSYRTTFTPIFNLEDKLSKIVVVLIDREVVMKL</sequence>
<dbReference type="AlphaFoldDB" id="A0A974WG05"/>
<keyword evidence="5" id="KW-1185">Reference proteome</keyword>
<reference evidence="4" key="1">
    <citation type="submission" date="2021-02" db="EMBL/GenBank/DDBJ databases">
        <title>Fulvivirga sp. S481 isolated from sea water.</title>
        <authorList>
            <person name="Bae S.S."/>
            <person name="Baek K."/>
        </authorList>
    </citation>
    <scope>NUCLEOTIDE SEQUENCE</scope>
    <source>
        <strain evidence="4">S481</strain>
    </source>
</reference>
<name>A0A974WG05_9BACT</name>
<evidence type="ECO:0000256" key="1">
    <source>
        <dbReference type="SAM" id="Coils"/>
    </source>
</evidence>